<evidence type="ECO:0000313" key="2">
    <source>
        <dbReference type="Proteomes" id="UP000248889"/>
    </source>
</evidence>
<reference evidence="1 2" key="1">
    <citation type="submission" date="2018-06" db="EMBL/GenBank/DDBJ databases">
        <title>Streptacidiphilus pinicola sp. nov., isolated from pine grove soil.</title>
        <authorList>
            <person name="Roh S.G."/>
            <person name="Park S."/>
            <person name="Kim M.-K."/>
            <person name="Yun B.-R."/>
            <person name="Park J."/>
            <person name="Kim M.J."/>
            <person name="Kim Y.S."/>
            <person name="Kim S.B."/>
        </authorList>
    </citation>
    <scope>NUCLEOTIDE SEQUENCE [LARGE SCALE GENOMIC DNA]</scope>
    <source>
        <strain evidence="1 2">MMS16-CNU450</strain>
    </source>
</reference>
<dbReference type="Proteomes" id="UP000248889">
    <property type="component" value="Unassembled WGS sequence"/>
</dbReference>
<protein>
    <submittedName>
        <fullName evidence="1">Uncharacterized protein</fullName>
    </submittedName>
</protein>
<name>A0A2X0J7F1_9ACTN</name>
<evidence type="ECO:0000313" key="1">
    <source>
        <dbReference type="EMBL" id="RAG86186.1"/>
    </source>
</evidence>
<proteinExistence type="predicted"/>
<comment type="caution">
    <text evidence="1">The sequence shown here is derived from an EMBL/GenBank/DDBJ whole genome shotgun (WGS) entry which is preliminary data.</text>
</comment>
<organism evidence="1 2">
    <name type="scientific">Streptacidiphilus pinicola</name>
    <dbReference type="NCBI Taxonomy" id="2219663"/>
    <lineage>
        <taxon>Bacteria</taxon>
        <taxon>Bacillati</taxon>
        <taxon>Actinomycetota</taxon>
        <taxon>Actinomycetes</taxon>
        <taxon>Kitasatosporales</taxon>
        <taxon>Streptomycetaceae</taxon>
        <taxon>Streptacidiphilus</taxon>
    </lineage>
</organism>
<sequence length="77" mass="7935">MLAAGLAISPREDALTVNAGDGDIVETTPQGDQIAWRQLDASGTPPGAGALFGLAVGLNQNAVYFVDDATNQLDKLH</sequence>
<accession>A0A2X0J7F1</accession>
<dbReference type="EMBL" id="QKYN01000031">
    <property type="protein sequence ID" value="RAG86186.1"/>
    <property type="molecule type" value="Genomic_DNA"/>
</dbReference>
<keyword evidence="2" id="KW-1185">Reference proteome</keyword>
<dbReference type="AlphaFoldDB" id="A0A2X0J7F1"/>
<gene>
    <name evidence="1" type="ORF">DN069_07885</name>
</gene>